<dbReference type="EMBL" id="BOPL01000013">
    <property type="protein sequence ID" value="GIK07323.1"/>
    <property type="molecule type" value="Genomic_DNA"/>
</dbReference>
<protein>
    <recommendedName>
        <fullName evidence="2">DUF7721 domain-containing protein</fullName>
    </recommendedName>
</protein>
<dbReference type="PANTHER" id="PTHR39477">
    <property type="entry name" value="CHROMOSOME 8, WHOLE GENOME SHOTGUN SEQUENCE"/>
    <property type="match status" value="1"/>
</dbReference>
<dbReference type="GeneID" id="66930967"/>
<gene>
    <name evidence="3" type="ORF">Aspvir_002985</name>
</gene>
<evidence type="ECO:0000313" key="4">
    <source>
        <dbReference type="Proteomes" id="UP000710440"/>
    </source>
</evidence>
<reference evidence="3 4" key="1">
    <citation type="submission" date="2021-02" db="EMBL/GenBank/DDBJ databases">
        <title>Pan-genome distribution and transcriptional activeness of fungal secondary metabolism genes in Aspergillus section Fumigati.</title>
        <authorList>
            <person name="Takahashi H."/>
            <person name="Umemura M."/>
            <person name="Ninomiya A."/>
            <person name="Kusuya Y."/>
            <person name="Urayama S."/>
            <person name="Shimizu M."/>
            <person name="Watanabe A."/>
            <person name="Kamei K."/>
            <person name="Yaguchi T."/>
            <person name="Hagiwara D."/>
        </authorList>
    </citation>
    <scope>NUCLEOTIDE SEQUENCE [LARGE SCALE GENOMIC DNA]</scope>
    <source>
        <strain evidence="3 4">IFM 47045</strain>
    </source>
</reference>
<name>A0A9P3C6Y3_ASPVI</name>
<dbReference type="OrthoDB" id="2290255at2759"/>
<comment type="caution">
    <text evidence="3">The sequence shown here is derived from an EMBL/GenBank/DDBJ whole genome shotgun (WGS) entry which is preliminary data.</text>
</comment>
<sequence length="199" mass="21108">MSFSNMIQDALSGHGHSNNNSNNRHDNRDDDNDDFNPAVRYAESHANTSDTSLFTSALSFLNENKHRLSADNDINEQEMIHAHQSLYGGDNGGGESGRRHDSNSLGAGAAMQALKMFTTSSEGEKSGMDKNAFIGLAMAQAKKMFEEKEAKGEVNGDKQSAINTAAEMALKMYLKSGGGGMAGTGGPGGGLLQLASKFL</sequence>
<dbReference type="InterPro" id="IPR056138">
    <property type="entry name" value="DUF7721"/>
</dbReference>
<feature type="domain" description="DUF7721" evidence="2">
    <location>
        <begin position="34"/>
        <end position="121"/>
    </location>
</feature>
<proteinExistence type="predicted"/>
<dbReference type="PANTHER" id="PTHR39477:SF1">
    <property type="entry name" value="BETA-FLANKING PROTEIN"/>
    <property type="match status" value="1"/>
</dbReference>
<dbReference type="RefSeq" id="XP_043130509.1">
    <property type="nucleotide sequence ID" value="XM_043274574.1"/>
</dbReference>
<dbReference type="Proteomes" id="UP000710440">
    <property type="component" value="Unassembled WGS sequence"/>
</dbReference>
<accession>A0A9P3C6Y3</accession>
<feature type="region of interest" description="Disordered" evidence="1">
    <location>
        <begin position="1"/>
        <end position="37"/>
    </location>
</feature>
<dbReference type="AlphaFoldDB" id="A0A9P3C6Y3"/>
<dbReference type="Pfam" id="PF24845">
    <property type="entry name" value="DUF7721"/>
    <property type="match status" value="1"/>
</dbReference>
<evidence type="ECO:0000259" key="2">
    <source>
        <dbReference type="Pfam" id="PF24845"/>
    </source>
</evidence>
<evidence type="ECO:0000256" key="1">
    <source>
        <dbReference type="SAM" id="MobiDB-lite"/>
    </source>
</evidence>
<evidence type="ECO:0000313" key="3">
    <source>
        <dbReference type="EMBL" id="GIK07323.1"/>
    </source>
</evidence>
<organism evidence="3 4">
    <name type="scientific">Aspergillus viridinutans</name>
    <dbReference type="NCBI Taxonomy" id="75553"/>
    <lineage>
        <taxon>Eukaryota</taxon>
        <taxon>Fungi</taxon>
        <taxon>Dikarya</taxon>
        <taxon>Ascomycota</taxon>
        <taxon>Pezizomycotina</taxon>
        <taxon>Eurotiomycetes</taxon>
        <taxon>Eurotiomycetidae</taxon>
        <taxon>Eurotiales</taxon>
        <taxon>Aspergillaceae</taxon>
        <taxon>Aspergillus</taxon>
        <taxon>Aspergillus subgen. Fumigati</taxon>
    </lineage>
</organism>
<keyword evidence="4" id="KW-1185">Reference proteome</keyword>